<comment type="caution">
    <text evidence="2">The sequence shown here is derived from an EMBL/GenBank/DDBJ whole genome shotgun (WGS) entry which is preliminary data.</text>
</comment>
<keyword evidence="3" id="KW-1185">Reference proteome</keyword>
<reference evidence="2 3" key="2">
    <citation type="journal article" date="2017" name="Sci. Rep.">
        <title>Ant-infecting Ophiocordyceps genomes reveal a high diversity of potential behavioral manipulation genes and a possible major role for enterotoxins.</title>
        <authorList>
            <person name="de Bekker C."/>
            <person name="Ohm R.A."/>
            <person name="Evans H.C."/>
            <person name="Brachmann A."/>
            <person name="Hughes D.P."/>
        </authorList>
    </citation>
    <scope>NUCLEOTIDE SEQUENCE [LARGE SCALE GENOMIC DNA]</scope>
    <source>
        <strain evidence="2 3">SC16a</strain>
    </source>
</reference>
<reference evidence="2 3" key="1">
    <citation type="journal article" date="2015" name="BMC Genomics">
        <title>Gene expression during zombie ant biting behavior reflects the complexity underlying fungal parasitic behavioral manipulation.</title>
        <authorList>
            <person name="de Bekker C."/>
            <person name="Ohm R.A."/>
            <person name="Loreto R.G."/>
            <person name="Sebastian A."/>
            <person name="Albert I."/>
            <person name="Merrow M."/>
            <person name="Brachmann A."/>
            <person name="Hughes D.P."/>
        </authorList>
    </citation>
    <scope>NUCLEOTIDE SEQUENCE [LARGE SCALE GENOMIC DNA]</scope>
    <source>
        <strain evidence="2 3">SC16a</strain>
    </source>
</reference>
<gene>
    <name evidence="2" type="ORF">XA68_17644</name>
</gene>
<evidence type="ECO:0000313" key="3">
    <source>
        <dbReference type="Proteomes" id="UP000037136"/>
    </source>
</evidence>
<feature type="region of interest" description="Disordered" evidence="1">
    <location>
        <begin position="86"/>
        <end position="124"/>
    </location>
</feature>
<feature type="region of interest" description="Disordered" evidence="1">
    <location>
        <begin position="1"/>
        <end position="74"/>
    </location>
</feature>
<organism evidence="2 3">
    <name type="scientific">Ophiocordyceps unilateralis</name>
    <name type="common">Zombie-ant fungus</name>
    <name type="synonym">Torrubia unilateralis</name>
    <dbReference type="NCBI Taxonomy" id="268505"/>
    <lineage>
        <taxon>Eukaryota</taxon>
        <taxon>Fungi</taxon>
        <taxon>Dikarya</taxon>
        <taxon>Ascomycota</taxon>
        <taxon>Pezizomycotina</taxon>
        <taxon>Sordariomycetes</taxon>
        <taxon>Hypocreomycetidae</taxon>
        <taxon>Hypocreales</taxon>
        <taxon>Ophiocordycipitaceae</taxon>
        <taxon>Ophiocordyceps</taxon>
    </lineage>
</organism>
<feature type="compositionally biased region" description="Polar residues" evidence="1">
    <location>
        <begin position="1"/>
        <end position="15"/>
    </location>
</feature>
<evidence type="ECO:0000256" key="1">
    <source>
        <dbReference type="SAM" id="MobiDB-lite"/>
    </source>
</evidence>
<name>A0A2A9P4G4_OPHUN</name>
<dbReference type="AlphaFoldDB" id="A0A2A9P4G4"/>
<feature type="compositionally biased region" description="Basic and acidic residues" evidence="1">
    <location>
        <begin position="23"/>
        <end position="41"/>
    </location>
</feature>
<sequence length="124" mass="13510">MPSKSQKQTARPSTRTYHHKTKGNKEEKPNPQDEATRKEANKPGYGAGGRRRFLYGLSTSQQPEPKGVPTGVCHSVGQGKEEICLGDECGRKVVSTPQPDDSSSSSKLSAPLGPDWTRQPQFDS</sequence>
<dbReference type="EMBL" id="LAZP02000772">
    <property type="protein sequence ID" value="PFH55773.1"/>
    <property type="molecule type" value="Genomic_DNA"/>
</dbReference>
<protein>
    <submittedName>
        <fullName evidence="2">Uncharacterized protein</fullName>
    </submittedName>
</protein>
<accession>A0A2A9P4G4</accession>
<evidence type="ECO:0000313" key="2">
    <source>
        <dbReference type="EMBL" id="PFH55773.1"/>
    </source>
</evidence>
<dbReference type="Proteomes" id="UP000037136">
    <property type="component" value="Unassembled WGS sequence"/>
</dbReference>
<proteinExistence type="predicted"/>